<reference evidence="4" key="1">
    <citation type="journal article" date="2013" name="Stand. Genomic Sci.">
        <title>Complete genome sequence of Coriobacterium glomerans type strain (PW2(T)) from the midgut of Pyrrhocoris apterus L. (red soldier bug).</title>
        <authorList>
            <person name="Stackebrandt E."/>
            <person name="Zeytun A."/>
            <person name="Lapidus A."/>
            <person name="Nolan M."/>
            <person name="Lucas S."/>
            <person name="Hammon N."/>
            <person name="Deshpande S."/>
            <person name="Cheng J.F."/>
            <person name="Tapia R."/>
            <person name="Goodwin L.A."/>
            <person name="Pitluck S."/>
            <person name="Liolios K."/>
            <person name="Pagani I."/>
            <person name="Ivanova N."/>
            <person name="Mavromatis K."/>
            <person name="Mikhailova N."/>
            <person name="Huntemann M."/>
            <person name="Pati A."/>
            <person name="Chen A."/>
            <person name="Palaniappan K."/>
            <person name="Chang Y.J."/>
            <person name="Land M."/>
            <person name="Hauser L."/>
            <person name="Rohde M."/>
            <person name="Pukall R."/>
            <person name="Goker M."/>
            <person name="Detter J.C."/>
            <person name="Woyke T."/>
            <person name="Bristow J."/>
            <person name="Eisen J.A."/>
            <person name="Markowitz V."/>
            <person name="Hugenholtz P."/>
            <person name="Kyrpides N.C."/>
            <person name="Klenk H.P."/>
        </authorList>
    </citation>
    <scope>NUCLEOTIDE SEQUENCE</scope>
    <source>
        <strain evidence="4">ATCC 49209 / DSM 20642 / JCM 10262 / PW2</strain>
    </source>
</reference>
<gene>
    <name evidence="3" type="ordered locus">Corgl_0844</name>
</gene>
<dbReference type="KEGG" id="cgo:Corgl_0844"/>
<evidence type="ECO:0000259" key="2">
    <source>
        <dbReference type="Pfam" id="PF10728"/>
    </source>
</evidence>
<dbReference type="EMBL" id="CP002628">
    <property type="protein sequence ID" value="AEB06957.1"/>
    <property type="molecule type" value="Genomic_DNA"/>
</dbReference>
<proteinExistence type="predicted"/>
<evidence type="ECO:0008006" key="5">
    <source>
        <dbReference type="Google" id="ProtNLM"/>
    </source>
</evidence>
<dbReference type="STRING" id="700015.Corgl_0844"/>
<dbReference type="InterPro" id="IPR018931">
    <property type="entry name" value="DUF2520"/>
</dbReference>
<evidence type="ECO:0000259" key="1">
    <source>
        <dbReference type="Pfam" id="PF10727"/>
    </source>
</evidence>
<dbReference type="Pfam" id="PF10727">
    <property type="entry name" value="Rossmann-like"/>
    <property type="match status" value="1"/>
</dbReference>
<evidence type="ECO:0000313" key="4">
    <source>
        <dbReference type="Proteomes" id="UP000006851"/>
    </source>
</evidence>
<feature type="domain" description="Putative oxidoreductase/dehydrogenase Rossmann-like" evidence="1">
    <location>
        <begin position="11"/>
        <end position="127"/>
    </location>
</feature>
<organism evidence="3 4">
    <name type="scientific">Coriobacterium glomerans (strain ATCC 49209 / DSM 20642 / JCM 10262 / PW2)</name>
    <dbReference type="NCBI Taxonomy" id="700015"/>
    <lineage>
        <taxon>Bacteria</taxon>
        <taxon>Bacillati</taxon>
        <taxon>Actinomycetota</taxon>
        <taxon>Coriobacteriia</taxon>
        <taxon>Coriobacteriales</taxon>
        <taxon>Coriobacteriaceae</taxon>
        <taxon>Coriobacterium</taxon>
    </lineage>
</organism>
<dbReference type="Gene3D" id="3.40.50.720">
    <property type="entry name" value="NAD(P)-binding Rossmann-like Domain"/>
    <property type="match status" value="1"/>
</dbReference>
<evidence type="ECO:0000313" key="3">
    <source>
        <dbReference type="EMBL" id="AEB06957.1"/>
    </source>
</evidence>
<dbReference type="SUPFAM" id="SSF51735">
    <property type="entry name" value="NAD(P)-binding Rossmann-fold domains"/>
    <property type="match status" value="1"/>
</dbReference>
<dbReference type="InterPro" id="IPR019665">
    <property type="entry name" value="OxRdtase/DH_put_Rossmann_dom"/>
</dbReference>
<dbReference type="InterPro" id="IPR037108">
    <property type="entry name" value="TM1727-like_C_sf"/>
</dbReference>
<feature type="domain" description="DUF2520" evidence="2">
    <location>
        <begin position="146"/>
        <end position="267"/>
    </location>
</feature>
<dbReference type="Gene3D" id="1.10.1040.20">
    <property type="entry name" value="ProC-like, C-terminal domain"/>
    <property type="match status" value="1"/>
</dbReference>
<dbReference type="Pfam" id="PF10728">
    <property type="entry name" value="DUF2520"/>
    <property type="match status" value="1"/>
</dbReference>
<accession>F2N7R5</accession>
<keyword evidence="4" id="KW-1185">Reference proteome</keyword>
<dbReference type="Proteomes" id="UP000006851">
    <property type="component" value="Chromosome"/>
</dbReference>
<dbReference type="HOGENOM" id="CLU_055635_1_0_11"/>
<dbReference type="InterPro" id="IPR008927">
    <property type="entry name" value="6-PGluconate_DH-like_C_sf"/>
</dbReference>
<name>F2N7R5_CORGP</name>
<dbReference type="eggNOG" id="COG5495">
    <property type="taxonomic scope" value="Bacteria"/>
</dbReference>
<dbReference type="SUPFAM" id="SSF48179">
    <property type="entry name" value="6-phosphogluconate dehydrogenase C-terminal domain-like"/>
    <property type="match status" value="1"/>
</dbReference>
<sequence length="294" mass="30662">MKATRLQEAMQTSAGFIGAGRVGTALGRYLVARGVAVSGYASLHRCSAEFAAECTSSRAFGDIGDLCSAADIIFLTVPDEATARVWLQMRRTTDLDGAIVCHCSGCLTSEVFEGAAQEGAHVCSAHPLLAFSDPLCSLASISRAHIALEGDEVAVDALRGLFELAGNPIHRIDAASKVRYHAAAVFASNLVIAPLSVAVRLLGEVGISEPDALSALGPLIEGNAHAFCTSGAAALTGPAERGDTATVAEHLAALDAPTAALYRHLTRMLIDLARVEHPDRDYARLAAIVEEKTS</sequence>
<protein>
    <recommendedName>
        <fullName evidence="5">DUF2520 domain-containing protein</fullName>
    </recommendedName>
</protein>
<dbReference type="PANTHER" id="PTHR40459">
    <property type="entry name" value="CONSERVED HYPOTHETICAL ALANINE AND LEUCINE RICH PROTEIN"/>
    <property type="match status" value="1"/>
</dbReference>
<dbReference type="InterPro" id="IPR036291">
    <property type="entry name" value="NAD(P)-bd_dom_sf"/>
</dbReference>
<dbReference type="AlphaFoldDB" id="F2N7R5"/>
<dbReference type="PANTHER" id="PTHR40459:SF1">
    <property type="entry name" value="CONSERVED HYPOTHETICAL ALANINE AND LEUCINE RICH PROTEIN"/>
    <property type="match status" value="1"/>
</dbReference>